<evidence type="ECO:0000256" key="1">
    <source>
        <dbReference type="ARBA" id="ARBA00022729"/>
    </source>
</evidence>
<dbReference type="Proteomes" id="UP000650081">
    <property type="component" value="Unassembled WGS sequence"/>
</dbReference>
<proteinExistence type="predicted"/>
<comment type="caution">
    <text evidence="4">The sequence shown here is derived from an EMBL/GenBank/DDBJ whole genome shotgun (WGS) entry which is preliminary data.</text>
</comment>
<reference evidence="4" key="1">
    <citation type="submission" date="2020-08" db="EMBL/GenBank/DDBJ databases">
        <title>Lewinella bacteria from marine environments.</title>
        <authorList>
            <person name="Zhong Y."/>
        </authorList>
    </citation>
    <scope>NUCLEOTIDE SEQUENCE</scope>
    <source>
        <strain evidence="4">KCTC 42187</strain>
    </source>
</reference>
<dbReference type="InterPro" id="IPR011055">
    <property type="entry name" value="Dup_hybrid_motif"/>
</dbReference>
<dbReference type="AlphaFoldDB" id="A0A923PLJ3"/>
<dbReference type="Pfam" id="PF01551">
    <property type="entry name" value="Peptidase_M23"/>
    <property type="match status" value="1"/>
</dbReference>
<feature type="coiled-coil region" evidence="2">
    <location>
        <begin position="29"/>
        <end position="56"/>
    </location>
</feature>
<protein>
    <submittedName>
        <fullName evidence="4">Peptidoglycan DD-metalloendopeptidase family protein</fullName>
    </submittedName>
</protein>
<gene>
    <name evidence="4" type="ORF">H9S92_19015</name>
</gene>
<feature type="coiled-coil region" evidence="2">
    <location>
        <begin position="216"/>
        <end position="243"/>
    </location>
</feature>
<evidence type="ECO:0000259" key="3">
    <source>
        <dbReference type="Pfam" id="PF01551"/>
    </source>
</evidence>
<keyword evidence="1" id="KW-0732">Signal</keyword>
<dbReference type="CDD" id="cd12797">
    <property type="entry name" value="M23_peptidase"/>
    <property type="match status" value="1"/>
</dbReference>
<organism evidence="4 5">
    <name type="scientific">Neolewinella lacunae</name>
    <dbReference type="NCBI Taxonomy" id="1517758"/>
    <lineage>
        <taxon>Bacteria</taxon>
        <taxon>Pseudomonadati</taxon>
        <taxon>Bacteroidota</taxon>
        <taxon>Saprospiria</taxon>
        <taxon>Saprospirales</taxon>
        <taxon>Lewinellaceae</taxon>
        <taxon>Neolewinella</taxon>
    </lineage>
</organism>
<evidence type="ECO:0000313" key="5">
    <source>
        <dbReference type="Proteomes" id="UP000650081"/>
    </source>
</evidence>
<dbReference type="Gene3D" id="6.10.250.3150">
    <property type="match status" value="1"/>
</dbReference>
<dbReference type="GO" id="GO:0004222">
    <property type="term" value="F:metalloendopeptidase activity"/>
    <property type="evidence" value="ECO:0007669"/>
    <property type="project" value="TreeGrafter"/>
</dbReference>
<dbReference type="EMBL" id="JACSIT010000152">
    <property type="protein sequence ID" value="MBC6996270.1"/>
    <property type="molecule type" value="Genomic_DNA"/>
</dbReference>
<dbReference type="PANTHER" id="PTHR21666">
    <property type="entry name" value="PEPTIDASE-RELATED"/>
    <property type="match status" value="1"/>
</dbReference>
<name>A0A923PLJ3_9BACT</name>
<feature type="domain" description="M23ase beta-sheet core" evidence="3">
    <location>
        <begin position="306"/>
        <end position="394"/>
    </location>
</feature>
<sequence>MQRAKRLCGLLLLLSILLLVGGPLQGQSAEELKAKRQSILKELEETNRTLRATQARRGAAVGQASLLRQQIDQRTALVETLREEVARNAVRMRRDSGVVEALNIDLARMGEEYGQALRSAYRAQLSRGWLAFLLSARGFNDAFRRAVYLRQYRNYRRRQGDLMLRTRESLERQIAALAEQRITQDSLLFAAEDQDATLRQELTIQDQIVSQLSSSERALLAKIKKQKEQSAELQREIRAAISASIAQEEEKARERRKTGNLIPAKAPPGATISSRIGRLGWPVRGEIIRPFGTQPHPEVPSVRIENSGIDIAGGPSASVEAIFAGEVISVRDVPGLRSVVMIRHGNYYTVYSNLEHPRVNVGATVQAGDQLGLTSATGDPLHFELWKGKKPLDPEVWLGK</sequence>
<evidence type="ECO:0000256" key="2">
    <source>
        <dbReference type="SAM" id="Coils"/>
    </source>
</evidence>
<dbReference type="InterPro" id="IPR016047">
    <property type="entry name" value="M23ase_b-sheet_dom"/>
</dbReference>
<accession>A0A923PLJ3</accession>
<keyword evidence="2" id="KW-0175">Coiled coil</keyword>
<evidence type="ECO:0000313" key="4">
    <source>
        <dbReference type="EMBL" id="MBC6996270.1"/>
    </source>
</evidence>
<dbReference type="Gene3D" id="2.70.70.10">
    <property type="entry name" value="Glucose Permease (Domain IIA)"/>
    <property type="match status" value="1"/>
</dbReference>
<dbReference type="PANTHER" id="PTHR21666:SF289">
    <property type="entry name" value="L-ALA--D-GLU ENDOPEPTIDASE"/>
    <property type="match status" value="1"/>
</dbReference>
<keyword evidence="5" id="KW-1185">Reference proteome</keyword>
<dbReference type="RefSeq" id="WP_187468283.1">
    <property type="nucleotide sequence ID" value="NZ_JACSIT010000152.1"/>
</dbReference>
<dbReference type="InterPro" id="IPR050570">
    <property type="entry name" value="Cell_wall_metabolism_enzyme"/>
</dbReference>
<dbReference type="SUPFAM" id="SSF51261">
    <property type="entry name" value="Duplicated hybrid motif"/>
    <property type="match status" value="1"/>
</dbReference>